<keyword evidence="1" id="KW-0732">Signal</keyword>
<dbReference type="InterPro" id="IPR046698">
    <property type="entry name" value="PedC-like"/>
</dbReference>
<proteinExistence type="predicted"/>
<dbReference type="SUPFAM" id="SSF52833">
    <property type="entry name" value="Thioredoxin-like"/>
    <property type="match status" value="1"/>
</dbReference>
<sequence length="135" mass="15470">MKKKIKFLIIGLFMIFITGCNNTNTITEINYSDLEEMIDNKESFILEIVQTGCSHCQEFSPRFKAVLKTNDIEAYSLNLHNLTEEESEKFDELTTISGTPTVLFFEDGKETSNRIYGAVNNEKIEEHLKDGGYIE</sequence>
<feature type="chain" id="PRO_5038540855" evidence="1">
    <location>
        <begin position="24"/>
        <end position="135"/>
    </location>
</feature>
<reference evidence="2" key="1">
    <citation type="submission" date="2020-10" db="EMBL/GenBank/DDBJ databases">
        <authorList>
            <person name="Gilroy R."/>
        </authorList>
    </citation>
    <scope>NUCLEOTIDE SEQUENCE</scope>
    <source>
        <strain evidence="2">CHK195-26880</strain>
    </source>
</reference>
<dbReference type="PROSITE" id="PS51257">
    <property type="entry name" value="PROKAR_LIPOPROTEIN"/>
    <property type="match status" value="1"/>
</dbReference>
<dbReference type="Pfam" id="PF20207">
    <property type="entry name" value="DUF6568"/>
    <property type="match status" value="1"/>
</dbReference>
<dbReference type="InterPro" id="IPR036249">
    <property type="entry name" value="Thioredoxin-like_sf"/>
</dbReference>
<dbReference type="CDD" id="cd02947">
    <property type="entry name" value="TRX_family"/>
    <property type="match status" value="1"/>
</dbReference>
<name>A0A9D1KC90_9FIRM</name>
<dbReference type="Gene3D" id="3.40.30.10">
    <property type="entry name" value="Glutaredoxin"/>
    <property type="match status" value="1"/>
</dbReference>
<feature type="signal peptide" evidence="1">
    <location>
        <begin position="1"/>
        <end position="23"/>
    </location>
</feature>
<accession>A0A9D1KC90</accession>
<dbReference type="EMBL" id="DVKQ01000011">
    <property type="protein sequence ID" value="HIT37092.1"/>
    <property type="molecule type" value="Genomic_DNA"/>
</dbReference>
<comment type="caution">
    <text evidence="2">The sequence shown here is derived from an EMBL/GenBank/DDBJ whole genome shotgun (WGS) entry which is preliminary data.</text>
</comment>
<organism evidence="2 3">
    <name type="scientific">Candidatus Onthousia faecipullorum</name>
    <dbReference type="NCBI Taxonomy" id="2840887"/>
    <lineage>
        <taxon>Bacteria</taxon>
        <taxon>Bacillati</taxon>
        <taxon>Bacillota</taxon>
        <taxon>Bacilli</taxon>
        <taxon>Candidatus Onthousia</taxon>
    </lineage>
</organism>
<dbReference type="AlphaFoldDB" id="A0A9D1KC90"/>
<dbReference type="Proteomes" id="UP000886833">
    <property type="component" value="Unassembled WGS sequence"/>
</dbReference>
<gene>
    <name evidence="2" type="ORF">IAB59_01265</name>
</gene>
<protein>
    <submittedName>
        <fullName evidence="2">Thioredoxin family protein</fullName>
    </submittedName>
</protein>
<evidence type="ECO:0000256" key="1">
    <source>
        <dbReference type="SAM" id="SignalP"/>
    </source>
</evidence>
<evidence type="ECO:0000313" key="2">
    <source>
        <dbReference type="EMBL" id="HIT37092.1"/>
    </source>
</evidence>
<evidence type="ECO:0000313" key="3">
    <source>
        <dbReference type="Proteomes" id="UP000886833"/>
    </source>
</evidence>
<reference evidence="2" key="2">
    <citation type="journal article" date="2021" name="PeerJ">
        <title>Extensive microbial diversity within the chicken gut microbiome revealed by metagenomics and culture.</title>
        <authorList>
            <person name="Gilroy R."/>
            <person name="Ravi A."/>
            <person name="Getino M."/>
            <person name="Pursley I."/>
            <person name="Horton D.L."/>
            <person name="Alikhan N.F."/>
            <person name="Baker D."/>
            <person name="Gharbi K."/>
            <person name="Hall N."/>
            <person name="Watson M."/>
            <person name="Adriaenssens E.M."/>
            <person name="Foster-Nyarko E."/>
            <person name="Jarju S."/>
            <person name="Secka A."/>
            <person name="Antonio M."/>
            <person name="Oren A."/>
            <person name="Chaudhuri R.R."/>
            <person name="La Ragione R."/>
            <person name="Hildebrand F."/>
            <person name="Pallen M.J."/>
        </authorList>
    </citation>
    <scope>NUCLEOTIDE SEQUENCE</scope>
    <source>
        <strain evidence="2">CHK195-26880</strain>
    </source>
</reference>